<dbReference type="InterPro" id="IPR011146">
    <property type="entry name" value="HIT-like"/>
</dbReference>
<dbReference type="Pfam" id="PF01230">
    <property type="entry name" value="HIT"/>
    <property type="match status" value="1"/>
</dbReference>
<dbReference type="PROSITE" id="PS51084">
    <property type="entry name" value="HIT_2"/>
    <property type="match status" value="1"/>
</dbReference>
<dbReference type="RefSeq" id="WP_168658946.1">
    <property type="nucleotide sequence ID" value="NZ_CP051180.1"/>
</dbReference>
<dbReference type="Gene3D" id="3.30.428.10">
    <property type="entry name" value="HIT-like"/>
    <property type="match status" value="1"/>
</dbReference>
<dbReference type="InterPro" id="IPR026026">
    <property type="entry name" value="HIT_Hint"/>
</dbReference>
<sequence length="141" mass="16298">MFELNSTLAADSVLLGTLPLCQVRLSRDSQFPWLLLVPMRKDISEIHQLEDTDQQQLIHESCTIAALMEQHVHPDKINVAAIGNMVAQLHLHHVARYHNDPCWPKPIWGQLPPLPYPIEDLKEITKLWQQRLNQLVEFEQA</sequence>
<dbReference type="PIRSF" id="PIRSF000714">
    <property type="entry name" value="HIT"/>
    <property type="match status" value="1"/>
</dbReference>
<gene>
    <name evidence="3" type="ORF">HER31_01460</name>
</gene>
<comment type="caution">
    <text evidence="1">Lacks conserved residue(s) required for the propagation of feature annotation.</text>
</comment>
<organism evidence="3 4">
    <name type="scientific">Ferrimonas lipolytica</name>
    <dbReference type="NCBI Taxonomy" id="2724191"/>
    <lineage>
        <taxon>Bacteria</taxon>
        <taxon>Pseudomonadati</taxon>
        <taxon>Pseudomonadota</taxon>
        <taxon>Gammaproteobacteria</taxon>
        <taxon>Alteromonadales</taxon>
        <taxon>Ferrimonadaceae</taxon>
        <taxon>Ferrimonas</taxon>
    </lineage>
</organism>
<feature type="domain" description="HIT" evidence="2">
    <location>
        <begin position="34"/>
        <end position="103"/>
    </location>
</feature>
<evidence type="ECO:0000256" key="1">
    <source>
        <dbReference type="PROSITE-ProRule" id="PRU00464"/>
    </source>
</evidence>
<dbReference type="GO" id="GO:0003824">
    <property type="term" value="F:catalytic activity"/>
    <property type="evidence" value="ECO:0007669"/>
    <property type="project" value="InterPro"/>
</dbReference>
<dbReference type="AlphaFoldDB" id="A0A6H1U9F9"/>
<name>A0A6H1U9F9_9GAMM</name>
<evidence type="ECO:0000313" key="4">
    <source>
        <dbReference type="Proteomes" id="UP000501602"/>
    </source>
</evidence>
<dbReference type="Proteomes" id="UP000501602">
    <property type="component" value="Chromosome"/>
</dbReference>
<dbReference type="InterPro" id="IPR036265">
    <property type="entry name" value="HIT-like_sf"/>
</dbReference>
<evidence type="ECO:0000313" key="3">
    <source>
        <dbReference type="EMBL" id="QIZ75685.1"/>
    </source>
</evidence>
<keyword evidence="4" id="KW-1185">Reference proteome</keyword>
<dbReference type="SUPFAM" id="SSF54197">
    <property type="entry name" value="HIT-like"/>
    <property type="match status" value="1"/>
</dbReference>
<evidence type="ECO:0000259" key="2">
    <source>
        <dbReference type="PROSITE" id="PS51084"/>
    </source>
</evidence>
<reference evidence="3 4" key="1">
    <citation type="submission" date="2020-04" db="EMBL/GenBank/DDBJ databases">
        <title>Ferrimonas sp. S7 isolated from sea water.</title>
        <authorList>
            <person name="Bae S.S."/>
            <person name="Baek K."/>
        </authorList>
    </citation>
    <scope>NUCLEOTIDE SEQUENCE [LARGE SCALE GENOMIC DNA]</scope>
    <source>
        <strain evidence="3 4">S7</strain>
    </source>
</reference>
<dbReference type="KEGG" id="fes:HER31_01460"/>
<accession>A0A6H1U9F9</accession>
<proteinExistence type="predicted"/>
<protein>
    <submittedName>
        <fullName evidence="3">HIT domain-containing protein</fullName>
    </submittedName>
</protein>
<dbReference type="EMBL" id="CP051180">
    <property type="protein sequence ID" value="QIZ75685.1"/>
    <property type="molecule type" value="Genomic_DNA"/>
</dbReference>